<gene>
    <name evidence="5" type="ORF">Rmf_34160</name>
</gene>
<feature type="transmembrane region" description="Helical" evidence="3">
    <location>
        <begin position="70"/>
        <end position="93"/>
    </location>
</feature>
<evidence type="ECO:0000256" key="1">
    <source>
        <dbReference type="ARBA" id="ARBA00006464"/>
    </source>
</evidence>
<keyword evidence="3" id="KW-0812">Transmembrane</keyword>
<dbReference type="Proteomes" id="UP000831327">
    <property type="component" value="Chromosome"/>
</dbReference>
<dbReference type="Pfam" id="PF02397">
    <property type="entry name" value="Bac_transf"/>
    <property type="match status" value="1"/>
</dbReference>
<feature type="domain" description="Bacterial sugar transferase" evidence="4">
    <location>
        <begin position="65"/>
        <end position="257"/>
    </location>
</feature>
<reference evidence="5 6" key="1">
    <citation type="journal article" date="2016" name="Microbes Environ.">
        <title>Phylogenetically diverse aerobic anoxygenic phototrophic bacteria isolated from epilithic biofilms in Tama river, Japan.</title>
        <authorList>
            <person name="Hirose S."/>
            <person name="Matsuura K."/>
            <person name="Haruta S."/>
        </authorList>
    </citation>
    <scope>NUCLEOTIDE SEQUENCE [LARGE SCALE GENOMIC DNA]</scope>
    <source>
        <strain evidence="5 6">S08</strain>
    </source>
</reference>
<accession>A0ABN6P497</accession>
<evidence type="ECO:0000256" key="3">
    <source>
        <dbReference type="SAM" id="Phobius"/>
    </source>
</evidence>
<protein>
    <recommendedName>
        <fullName evidence="4">Bacterial sugar transferase domain-containing protein</fullName>
    </recommendedName>
</protein>
<dbReference type="InterPro" id="IPR003362">
    <property type="entry name" value="Bact_transf"/>
</dbReference>
<proteinExistence type="inferred from homology"/>
<evidence type="ECO:0000313" key="6">
    <source>
        <dbReference type="Proteomes" id="UP000831327"/>
    </source>
</evidence>
<sequence length="262" mass="28912">MLILAPPADHREGLADLIDRFACLNIEIHIANDLPELDGYVERRAMPPTRRILGAPISGLGALGKRLFDVIGASVLLILTLPVLILAALAIVIETPGGVFFRQDRVGYRDARFRIWKFRSMHVAPSSIDAEGCVRQATRGDARVTRVGALLRRSSIDELPQLINVLCGDMSLVGPRPHAPRTLAAGVPFEDVVDCYSARHRVRPGLTGLAQVRGLRGQTDTEAQVRARVASDFEYIRAWSLWLDICILFRTVGVVMKMHNAH</sequence>
<comment type="similarity">
    <text evidence="1">Belongs to the bacterial sugar transferase family.</text>
</comment>
<evidence type="ECO:0000256" key="2">
    <source>
        <dbReference type="ARBA" id="ARBA00023169"/>
    </source>
</evidence>
<dbReference type="EMBL" id="AP025637">
    <property type="protein sequence ID" value="BDG73487.1"/>
    <property type="molecule type" value="Genomic_DNA"/>
</dbReference>
<keyword evidence="2" id="KW-0270">Exopolysaccharide synthesis</keyword>
<keyword evidence="6" id="KW-1185">Reference proteome</keyword>
<name>A0ABN6P497_9PROT</name>
<evidence type="ECO:0000259" key="4">
    <source>
        <dbReference type="Pfam" id="PF02397"/>
    </source>
</evidence>
<keyword evidence="3" id="KW-1133">Transmembrane helix</keyword>
<evidence type="ECO:0000313" key="5">
    <source>
        <dbReference type="EMBL" id="BDG73487.1"/>
    </source>
</evidence>
<dbReference type="PANTHER" id="PTHR30576:SF0">
    <property type="entry name" value="UNDECAPRENYL-PHOSPHATE N-ACETYLGALACTOSAMINYL 1-PHOSPHATE TRANSFERASE-RELATED"/>
    <property type="match status" value="1"/>
</dbReference>
<organism evidence="5 6">
    <name type="scientific">Roseomonas fluvialis</name>
    <dbReference type="NCBI Taxonomy" id="1750527"/>
    <lineage>
        <taxon>Bacteria</taxon>
        <taxon>Pseudomonadati</taxon>
        <taxon>Pseudomonadota</taxon>
        <taxon>Alphaproteobacteria</taxon>
        <taxon>Acetobacterales</taxon>
        <taxon>Roseomonadaceae</taxon>
        <taxon>Roseomonas</taxon>
    </lineage>
</organism>
<dbReference type="PANTHER" id="PTHR30576">
    <property type="entry name" value="COLANIC BIOSYNTHESIS UDP-GLUCOSE LIPID CARRIER TRANSFERASE"/>
    <property type="match status" value="1"/>
</dbReference>
<keyword evidence="3" id="KW-0472">Membrane</keyword>